<dbReference type="InterPro" id="IPR027417">
    <property type="entry name" value="P-loop_NTPase"/>
</dbReference>
<dbReference type="Proteomes" id="UP000076552">
    <property type="component" value="Unassembled WGS sequence"/>
</dbReference>
<comment type="caution">
    <text evidence="1">The sequence shown here is derived from an EMBL/GenBank/DDBJ whole genome shotgun (WGS) entry which is preliminary data.</text>
</comment>
<protein>
    <recommendedName>
        <fullName evidence="3">G domain-containing protein</fullName>
    </recommendedName>
</protein>
<reference evidence="1 2" key="1">
    <citation type="submission" date="2015-06" db="EMBL/GenBank/DDBJ databases">
        <title>Survival trade-offs in plant roots during colonization by closely related pathogenic and mutualistic fungi.</title>
        <authorList>
            <person name="Hacquard S."/>
            <person name="Kracher B."/>
            <person name="Hiruma K."/>
            <person name="Weinman A."/>
            <person name="Muench P."/>
            <person name="Garrido Oter R."/>
            <person name="Ver Loren van Themaat E."/>
            <person name="Dallerey J.-F."/>
            <person name="Damm U."/>
            <person name="Henrissat B."/>
            <person name="Lespinet O."/>
            <person name="Thon M."/>
            <person name="Kemen E."/>
            <person name="McHardy A.C."/>
            <person name="Schulze-Lefert P."/>
            <person name="O'Connell R.J."/>
        </authorList>
    </citation>
    <scope>NUCLEOTIDE SEQUENCE [LARGE SCALE GENOMIC DNA]</scope>
    <source>
        <strain evidence="1 2">0861</strain>
    </source>
</reference>
<dbReference type="AlphaFoldDB" id="A0A166T269"/>
<evidence type="ECO:0000313" key="2">
    <source>
        <dbReference type="Proteomes" id="UP000076552"/>
    </source>
</evidence>
<keyword evidence="2" id="KW-1185">Reference proteome</keyword>
<gene>
    <name evidence="1" type="ORF">CT0861_08114</name>
</gene>
<dbReference type="Gene3D" id="3.40.50.300">
    <property type="entry name" value="P-loop containing nucleotide triphosphate hydrolases"/>
    <property type="match status" value="1"/>
</dbReference>
<dbReference type="CDD" id="cd00882">
    <property type="entry name" value="Ras_like_GTPase"/>
    <property type="match status" value="1"/>
</dbReference>
<evidence type="ECO:0008006" key="3">
    <source>
        <dbReference type="Google" id="ProtNLM"/>
    </source>
</evidence>
<organism evidence="1 2">
    <name type="scientific">Colletotrichum tofieldiae</name>
    <dbReference type="NCBI Taxonomy" id="708197"/>
    <lineage>
        <taxon>Eukaryota</taxon>
        <taxon>Fungi</taxon>
        <taxon>Dikarya</taxon>
        <taxon>Ascomycota</taxon>
        <taxon>Pezizomycotina</taxon>
        <taxon>Sordariomycetes</taxon>
        <taxon>Hypocreomycetidae</taxon>
        <taxon>Glomerellales</taxon>
        <taxon>Glomerellaceae</taxon>
        <taxon>Colletotrichum</taxon>
        <taxon>Colletotrichum spaethianum species complex</taxon>
    </lineage>
</organism>
<evidence type="ECO:0000313" key="1">
    <source>
        <dbReference type="EMBL" id="KZL71469.1"/>
    </source>
</evidence>
<sequence length="266" mass="29851">MTFLDHLSRCTNIPFRDNSHTVPLSQPAVRTMKTLVLAVIGPHGAGKTSFVQSVTECELIVLPQSPAVVEDGNFWYAPADVPDVSLHRCNLASGQTPYLLVDTPGLNACRDNLPDYETMDFIKARLDRANVQLHGVIYLQRIMETTSADFAIRNLEYFHEAFESDAFHHVVVATTFWDVSPKIGPVSDRFFLNELRRLDASTRVAHQTARLYNDFESSIVLLSKIQHVSTLHPFGTHQSGLEASAYTAGFWEDILSNVLEELKVDY</sequence>
<dbReference type="SUPFAM" id="SSF52540">
    <property type="entry name" value="P-loop containing nucleoside triphosphate hydrolases"/>
    <property type="match status" value="1"/>
</dbReference>
<name>A0A166T269_9PEZI</name>
<accession>A0A166T269</accession>
<dbReference type="STRING" id="708197.A0A166T269"/>
<proteinExistence type="predicted"/>
<dbReference type="EMBL" id="LFIV01000071">
    <property type="protein sequence ID" value="KZL71469.1"/>
    <property type="molecule type" value="Genomic_DNA"/>
</dbReference>